<gene>
    <name evidence="1" type="ORF">RHMOL_Rhmol09G0224100</name>
</gene>
<sequence>MEFLWTIFEYLVIVGLVLILGLGAAIVFEAFSRRFNHAHAEGHPIFEDPNSLKQVPCPYIFDPPEKYISLIIPAFNEEHRLPGALDETLNYLQQRAAKEKSFSYEVVIVDDGSADGTKRVAFDFVRKYTVENVRVILLGRNHGKGEAIRKVSLILTISLEKFLDHIGGAIVKQGMLHSRGELLLMLDADGATKVDDLEKLEKEILEVAKRELGDSPDHDSSLQISDIPIAAFGSRAHLEERALAAVKYC</sequence>
<reference evidence="1" key="1">
    <citation type="submission" date="2022-02" db="EMBL/GenBank/DDBJ databases">
        <title>Plant Genome Project.</title>
        <authorList>
            <person name="Zhang R.-G."/>
        </authorList>
    </citation>
    <scope>NUCLEOTIDE SEQUENCE</scope>
    <source>
        <strain evidence="1">AT1</strain>
    </source>
</reference>
<proteinExistence type="predicted"/>
<evidence type="ECO:0000313" key="1">
    <source>
        <dbReference type="EMBL" id="KAI8539970.1"/>
    </source>
</evidence>
<protein>
    <submittedName>
        <fullName evidence="1">Uncharacterized protein</fullName>
    </submittedName>
</protein>
<evidence type="ECO:0000313" key="2">
    <source>
        <dbReference type="Proteomes" id="UP001062846"/>
    </source>
</evidence>
<organism evidence="1 2">
    <name type="scientific">Rhododendron molle</name>
    <name type="common">Chinese azalea</name>
    <name type="synonym">Azalea mollis</name>
    <dbReference type="NCBI Taxonomy" id="49168"/>
    <lineage>
        <taxon>Eukaryota</taxon>
        <taxon>Viridiplantae</taxon>
        <taxon>Streptophyta</taxon>
        <taxon>Embryophyta</taxon>
        <taxon>Tracheophyta</taxon>
        <taxon>Spermatophyta</taxon>
        <taxon>Magnoliopsida</taxon>
        <taxon>eudicotyledons</taxon>
        <taxon>Gunneridae</taxon>
        <taxon>Pentapetalae</taxon>
        <taxon>asterids</taxon>
        <taxon>Ericales</taxon>
        <taxon>Ericaceae</taxon>
        <taxon>Ericoideae</taxon>
        <taxon>Rhodoreae</taxon>
        <taxon>Rhododendron</taxon>
    </lineage>
</organism>
<dbReference type="Proteomes" id="UP001062846">
    <property type="component" value="Chromosome 9"/>
</dbReference>
<comment type="caution">
    <text evidence="1">The sequence shown here is derived from an EMBL/GenBank/DDBJ whole genome shotgun (WGS) entry which is preliminary data.</text>
</comment>
<keyword evidence="2" id="KW-1185">Reference proteome</keyword>
<accession>A0ACC0MGK3</accession>
<dbReference type="EMBL" id="CM046396">
    <property type="protein sequence ID" value="KAI8539970.1"/>
    <property type="molecule type" value="Genomic_DNA"/>
</dbReference>
<name>A0ACC0MGK3_RHOML</name>